<comment type="caution">
    <text evidence="2">The sequence shown here is derived from an EMBL/GenBank/DDBJ whole genome shotgun (WGS) entry which is preliminary data.</text>
</comment>
<dbReference type="Proteomes" id="UP000294650">
    <property type="component" value="Unassembled WGS sequence"/>
</dbReference>
<evidence type="ECO:0000313" key="2">
    <source>
        <dbReference type="EMBL" id="TCT17557.1"/>
    </source>
</evidence>
<organism evidence="2 3">
    <name type="scientific">Melghiribacillus thermohalophilus</name>
    <dbReference type="NCBI Taxonomy" id="1324956"/>
    <lineage>
        <taxon>Bacteria</taxon>
        <taxon>Bacillati</taxon>
        <taxon>Bacillota</taxon>
        <taxon>Bacilli</taxon>
        <taxon>Bacillales</taxon>
        <taxon>Bacillaceae</taxon>
        <taxon>Melghiribacillus</taxon>
    </lineage>
</organism>
<proteinExistence type="predicted"/>
<reference evidence="2 3" key="1">
    <citation type="submission" date="2019-03" db="EMBL/GenBank/DDBJ databases">
        <title>Genomic Encyclopedia of Type Strains, Phase IV (KMG-IV): sequencing the most valuable type-strain genomes for metagenomic binning, comparative biology and taxonomic classification.</title>
        <authorList>
            <person name="Goeker M."/>
        </authorList>
    </citation>
    <scope>NUCLEOTIDE SEQUENCE [LARGE SCALE GENOMIC DNA]</scope>
    <source>
        <strain evidence="2 3">DSM 25894</strain>
    </source>
</reference>
<gene>
    <name evidence="2" type="ORF">EDD68_1285</name>
</gene>
<dbReference type="OrthoDB" id="2357385at2"/>
<feature type="region of interest" description="Disordered" evidence="1">
    <location>
        <begin position="24"/>
        <end position="51"/>
    </location>
</feature>
<evidence type="ECO:0000256" key="1">
    <source>
        <dbReference type="SAM" id="MobiDB-lite"/>
    </source>
</evidence>
<dbReference type="EMBL" id="SMAN01000028">
    <property type="protein sequence ID" value="TCT17557.1"/>
    <property type="molecule type" value="Genomic_DNA"/>
</dbReference>
<sequence>MNQKIIYLPLFIFIILLSGCLNQTSPSSQNKTDNISSSDMEKTHSKQNQSNFKENLSYKEYQELFKTLADKLNIKGFDLKATTLGDNVTLVGENVTFGKRKYLTLDGTFNPSDPKTTQEFLVYENNDESIQITITLAYTETNLGNDMLFKPTFEGFQETNKNLISKYNFASLSYKNLVIHVHQISENKAENSITMSVLESLVKFLEERE</sequence>
<dbReference type="PROSITE" id="PS51257">
    <property type="entry name" value="PROKAR_LIPOPROTEIN"/>
    <property type="match status" value="1"/>
</dbReference>
<protein>
    <recommendedName>
        <fullName evidence="4">Lipoprotein</fullName>
    </recommendedName>
</protein>
<feature type="compositionally biased region" description="Polar residues" evidence="1">
    <location>
        <begin position="24"/>
        <end position="38"/>
    </location>
</feature>
<accession>A0A4V2V0Q7</accession>
<name>A0A4V2V0Q7_9BACI</name>
<keyword evidence="3" id="KW-1185">Reference proteome</keyword>
<dbReference type="AlphaFoldDB" id="A0A4V2V0Q7"/>
<dbReference type="RefSeq" id="WP_132372941.1">
    <property type="nucleotide sequence ID" value="NZ_SMAN01000028.1"/>
</dbReference>
<evidence type="ECO:0000313" key="3">
    <source>
        <dbReference type="Proteomes" id="UP000294650"/>
    </source>
</evidence>
<evidence type="ECO:0008006" key="4">
    <source>
        <dbReference type="Google" id="ProtNLM"/>
    </source>
</evidence>